<dbReference type="Gene3D" id="3.30.200.20">
    <property type="entry name" value="Phosphorylase Kinase, domain 1"/>
    <property type="match status" value="1"/>
</dbReference>
<feature type="region of interest" description="Disordered" evidence="1">
    <location>
        <begin position="41"/>
        <end position="67"/>
    </location>
</feature>
<dbReference type="InterPro" id="IPR000719">
    <property type="entry name" value="Prot_kinase_dom"/>
</dbReference>
<accession>A0A812RJI8</accession>
<dbReference type="PANTHER" id="PTHR44167">
    <property type="entry name" value="OVARIAN-SPECIFIC SERINE/THREONINE-PROTEIN KINASE LOK-RELATED"/>
    <property type="match status" value="1"/>
</dbReference>
<keyword evidence="4" id="KW-1185">Reference proteome</keyword>
<dbReference type="Proteomes" id="UP000604046">
    <property type="component" value="Unassembled WGS sequence"/>
</dbReference>
<dbReference type="EMBL" id="CAJNDS010002341">
    <property type="protein sequence ID" value="CAE7441502.1"/>
    <property type="molecule type" value="Genomic_DNA"/>
</dbReference>
<dbReference type="InterPro" id="IPR011009">
    <property type="entry name" value="Kinase-like_dom_sf"/>
</dbReference>
<feature type="compositionally biased region" description="Low complexity" evidence="1">
    <location>
        <begin position="42"/>
        <end position="67"/>
    </location>
</feature>
<dbReference type="GO" id="GO:0005524">
    <property type="term" value="F:ATP binding"/>
    <property type="evidence" value="ECO:0007669"/>
    <property type="project" value="InterPro"/>
</dbReference>
<feature type="domain" description="Protein kinase" evidence="2">
    <location>
        <begin position="97"/>
        <end position="370"/>
    </location>
</feature>
<dbReference type="CDD" id="cd00180">
    <property type="entry name" value="PKc"/>
    <property type="match status" value="1"/>
</dbReference>
<dbReference type="SUPFAM" id="SSF56112">
    <property type="entry name" value="Protein kinase-like (PK-like)"/>
    <property type="match status" value="1"/>
</dbReference>
<protein>
    <submittedName>
        <fullName evidence="3">Rps6ka2 protein</fullName>
    </submittedName>
</protein>
<evidence type="ECO:0000313" key="3">
    <source>
        <dbReference type="EMBL" id="CAE7441502.1"/>
    </source>
</evidence>
<evidence type="ECO:0000256" key="1">
    <source>
        <dbReference type="SAM" id="MobiDB-lite"/>
    </source>
</evidence>
<dbReference type="OrthoDB" id="10261027at2759"/>
<dbReference type="GO" id="GO:0004674">
    <property type="term" value="F:protein serine/threonine kinase activity"/>
    <property type="evidence" value="ECO:0007669"/>
    <property type="project" value="TreeGrafter"/>
</dbReference>
<dbReference type="PANTHER" id="PTHR44167:SF24">
    <property type="entry name" value="SERINE_THREONINE-PROTEIN KINASE CHK2"/>
    <property type="match status" value="1"/>
</dbReference>
<feature type="region of interest" description="Disordered" evidence="1">
    <location>
        <begin position="1"/>
        <end position="22"/>
    </location>
</feature>
<dbReference type="PROSITE" id="PS50011">
    <property type="entry name" value="PROTEIN_KINASE_DOM"/>
    <property type="match status" value="1"/>
</dbReference>
<dbReference type="Gene3D" id="1.10.510.10">
    <property type="entry name" value="Transferase(Phosphotransferase) domain 1"/>
    <property type="match status" value="1"/>
</dbReference>
<comment type="caution">
    <text evidence="3">The sequence shown here is derived from an EMBL/GenBank/DDBJ whole genome shotgun (WGS) entry which is preliminary data.</text>
</comment>
<dbReference type="AlphaFoldDB" id="A0A812RJI8"/>
<organism evidence="3 4">
    <name type="scientific">Symbiodinium natans</name>
    <dbReference type="NCBI Taxonomy" id="878477"/>
    <lineage>
        <taxon>Eukaryota</taxon>
        <taxon>Sar</taxon>
        <taxon>Alveolata</taxon>
        <taxon>Dinophyceae</taxon>
        <taxon>Suessiales</taxon>
        <taxon>Symbiodiniaceae</taxon>
        <taxon>Symbiodinium</taxon>
    </lineage>
</organism>
<name>A0A812RJI8_9DINO</name>
<dbReference type="GO" id="GO:0005634">
    <property type="term" value="C:nucleus"/>
    <property type="evidence" value="ECO:0007669"/>
    <property type="project" value="TreeGrafter"/>
</dbReference>
<dbReference type="Pfam" id="PF00069">
    <property type="entry name" value="Pkinase"/>
    <property type="match status" value="1"/>
</dbReference>
<evidence type="ECO:0000313" key="4">
    <source>
        <dbReference type="Proteomes" id="UP000604046"/>
    </source>
</evidence>
<sequence length="379" mass="41031">MTGCDHGLSALPPVGTLTSNDGHEGATRGFKLLIEAKKFDDGSGSDSESSSGASAKSGSSLLSRRSQSSMYKSGLSISKDTMGDSRSYRELLESKGYKITGVIGRGQNSGFLVHSAVRESQEYAVKVSIETGQEGTNGDAIRKEYQVLSRLQHERIVKVYGLEDELDEGVKGVAMILELCRGSTLNRWLPWYDKGTIVLDVACRRQCLTQIASAIAYLHSVGIAHRDLHSKNVVVHAVKTSGRYESESVQVKVIDLGCARSIDSEEAMEADINVNILPVGATRPCDVFALGLLGASLVAGKEVSSWTVVPTGAPPEDAARKLRLPPSGRKDTEMTASFRDFLLALLDTDHSHRLTASEAMYRIPKESEWLEITAKKISL</sequence>
<dbReference type="GO" id="GO:0044773">
    <property type="term" value="P:mitotic DNA damage checkpoint signaling"/>
    <property type="evidence" value="ECO:0007669"/>
    <property type="project" value="TreeGrafter"/>
</dbReference>
<dbReference type="GO" id="GO:0005737">
    <property type="term" value="C:cytoplasm"/>
    <property type="evidence" value="ECO:0007669"/>
    <property type="project" value="TreeGrafter"/>
</dbReference>
<gene>
    <name evidence="3" type="primary">Rps6ka2</name>
    <name evidence="3" type="ORF">SNAT2548_LOCUS24004</name>
</gene>
<proteinExistence type="predicted"/>
<reference evidence="3" key="1">
    <citation type="submission" date="2021-02" db="EMBL/GenBank/DDBJ databases">
        <authorList>
            <person name="Dougan E. K."/>
            <person name="Rhodes N."/>
            <person name="Thang M."/>
            <person name="Chan C."/>
        </authorList>
    </citation>
    <scope>NUCLEOTIDE SEQUENCE</scope>
</reference>
<evidence type="ECO:0000259" key="2">
    <source>
        <dbReference type="PROSITE" id="PS50011"/>
    </source>
</evidence>